<evidence type="ECO:0000313" key="1">
    <source>
        <dbReference type="EMBL" id="WQD77729.1"/>
    </source>
</evidence>
<gene>
    <name evidence="1" type="ORF">U0042_27420</name>
</gene>
<organism evidence="1 2">
    <name type="scientific">Paraburkholderia kururiensis</name>
    <dbReference type="NCBI Taxonomy" id="984307"/>
    <lineage>
        <taxon>Bacteria</taxon>
        <taxon>Pseudomonadati</taxon>
        <taxon>Pseudomonadota</taxon>
        <taxon>Betaproteobacteria</taxon>
        <taxon>Burkholderiales</taxon>
        <taxon>Burkholderiaceae</taxon>
        <taxon>Paraburkholderia</taxon>
    </lineage>
</organism>
<proteinExistence type="predicted"/>
<dbReference type="Proteomes" id="UP001325479">
    <property type="component" value="Chromosome"/>
</dbReference>
<accession>A0ABZ0WK43</accession>
<protein>
    <submittedName>
        <fullName evidence="1">Uncharacterized protein</fullName>
    </submittedName>
</protein>
<reference evidence="1 2" key="1">
    <citation type="submission" date="2023-12" db="EMBL/GenBank/DDBJ databases">
        <title>Genome sequencing and assembly of bacterial species from a model synthetic community.</title>
        <authorList>
            <person name="Hogle S.L."/>
        </authorList>
    </citation>
    <scope>NUCLEOTIDE SEQUENCE [LARGE SCALE GENOMIC DNA]</scope>
    <source>
        <strain evidence="1 2">HAMBI 2494</strain>
    </source>
</reference>
<keyword evidence="2" id="KW-1185">Reference proteome</keyword>
<dbReference type="EMBL" id="CP139965">
    <property type="protein sequence ID" value="WQD77729.1"/>
    <property type="molecule type" value="Genomic_DNA"/>
</dbReference>
<dbReference type="RefSeq" id="WP_114812502.1">
    <property type="nucleotide sequence ID" value="NZ_CP139965.1"/>
</dbReference>
<name>A0ABZ0WK43_9BURK</name>
<sequence>MSRTAQDLIELLRLAEGGAGALTQHLLRELARSLIAPGAASLPVERGAAVPANV</sequence>
<evidence type="ECO:0000313" key="2">
    <source>
        <dbReference type="Proteomes" id="UP001325479"/>
    </source>
</evidence>